<dbReference type="InterPro" id="IPR000551">
    <property type="entry name" value="MerR-type_HTH_dom"/>
</dbReference>
<evidence type="ECO:0000256" key="1">
    <source>
        <dbReference type="ARBA" id="ARBA00023125"/>
    </source>
</evidence>
<dbReference type="PROSITE" id="PS00552">
    <property type="entry name" value="HTH_MERR_1"/>
    <property type="match status" value="1"/>
</dbReference>
<dbReference type="InterPro" id="IPR047057">
    <property type="entry name" value="MerR_fam"/>
</dbReference>
<dbReference type="Gene3D" id="1.10.1660.10">
    <property type="match status" value="1"/>
</dbReference>
<name>A0A1H9XJU9_9MICO</name>
<dbReference type="SUPFAM" id="SSF46955">
    <property type="entry name" value="Putative DNA-binding domain"/>
    <property type="match status" value="1"/>
</dbReference>
<dbReference type="PROSITE" id="PS50937">
    <property type="entry name" value="HTH_MERR_2"/>
    <property type="match status" value="1"/>
</dbReference>
<sequence>MNGFGPTRLLSSRRKYLMSHSTRSDRMQIGDVAERTGLSLRTIRHYEDVGLLPQAERSPGGFRLYGEEAVQRLLVIKRMKPLDFTLEEMRDLIEVRERLASPRLSAKTRSSLLERLAAYQSLVEHQLATLRDKVDNAQTFADQLRHELG</sequence>
<evidence type="ECO:0000313" key="4">
    <source>
        <dbReference type="Proteomes" id="UP000199019"/>
    </source>
</evidence>
<dbReference type="SMART" id="SM00422">
    <property type="entry name" value="HTH_MERR"/>
    <property type="match status" value="1"/>
</dbReference>
<evidence type="ECO:0000259" key="2">
    <source>
        <dbReference type="PROSITE" id="PS50937"/>
    </source>
</evidence>
<reference evidence="4" key="1">
    <citation type="submission" date="2016-10" db="EMBL/GenBank/DDBJ databases">
        <authorList>
            <person name="Varghese N."/>
            <person name="Submissions S."/>
        </authorList>
    </citation>
    <scope>NUCLEOTIDE SEQUENCE [LARGE SCALE GENOMIC DNA]</scope>
    <source>
        <strain evidence="4">CGMCC 1.6963</strain>
    </source>
</reference>
<keyword evidence="1 3" id="KW-0238">DNA-binding</keyword>
<dbReference type="AlphaFoldDB" id="A0A1H9XJU9"/>
<protein>
    <submittedName>
        <fullName evidence="3">DNA-binding transcriptional regulator, MerR family</fullName>
    </submittedName>
</protein>
<dbReference type="PANTHER" id="PTHR30204">
    <property type="entry name" value="REDOX-CYCLING DRUG-SENSING TRANSCRIPTIONAL ACTIVATOR SOXR"/>
    <property type="match status" value="1"/>
</dbReference>
<dbReference type="InterPro" id="IPR009061">
    <property type="entry name" value="DNA-bd_dom_put_sf"/>
</dbReference>
<evidence type="ECO:0000313" key="3">
    <source>
        <dbReference type="EMBL" id="SES46097.1"/>
    </source>
</evidence>
<dbReference type="Pfam" id="PF13411">
    <property type="entry name" value="MerR_1"/>
    <property type="match status" value="1"/>
</dbReference>
<dbReference type="GO" id="GO:0003700">
    <property type="term" value="F:DNA-binding transcription factor activity"/>
    <property type="evidence" value="ECO:0007669"/>
    <property type="project" value="InterPro"/>
</dbReference>
<proteinExistence type="predicted"/>
<accession>A0A1H9XJU9</accession>
<dbReference type="EMBL" id="FOHB01000008">
    <property type="protein sequence ID" value="SES46097.1"/>
    <property type="molecule type" value="Genomic_DNA"/>
</dbReference>
<dbReference type="GO" id="GO:0003677">
    <property type="term" value="F:DNA binding"/>
    <property type="evidence" value="ECO:0007669"/>
    <property type="project" value="UniProtKB-KW"/>
</dbReference>
<organism evidence="3 4">
    <name type="scientific">Pedococcus cremeus</name>
    <dbReference type="NCBI Taxonomy" id="587636"/>
    <lineage>
        <taxon>Bacteria</taxon>
        <taxon>Bacillati</taxon>
        <taxon>Actinomycetota</taxon>
        <taxon>Actinomycetes</taxon>
        <taxon>Micrococcales</taxon>
        <taxon>Intrasporangiaceae</taxon>
        <taxon>Pedococcus</taxon>
    </lineage>
</organism>
<gene>
    <name evidence="3" type="ORF">SAMN05216199_3896</name>
</gene>
<keyword evidence="4" id="KW-1185">Reference proteome</keyword>
<dbReference type="PRINTS" id="PR00040">
    <property type="entry name" value="HTHMERR"/>
</dbReference>
<feature type="domain" description="HTH merR-type" evidence="2">
    <location>
        <begin position="26"/>
        <end position="95"/>
    </location>
</feature>
<dbReference type="STRING" id="587636.SAMN05216199_3896"/>
<dbReference type="PANTHER" id="PTHR30204:SF93">
    <property type="entry name" value="HTH MERR-TYPE DOMAIN-CONTAINING PROTEIN"/>
    <property type="match status" value="1"/>
</dbReference>
<dbReference type="Proteomes" id="UP000199019">
    <property type="component" value="Unassembled WGS sequence"/>
</dbReference>